<dbReference type="InterPro" id="IPR038424">
    <property type="entry name" value="H_kinase_PdtaS_GAF_sf"/>
</dbReference>
<organism evidence="10">
    <name type="scientific">Tepidanaerobacter syntrophicus</name>
    <dbReference type="NCBI Taxonomy" id="224999"/>
    <lineage>
        <taxon>Bacteria</taxon>
        <taxon>Bacillati</taxon>
        <taxon>Bacillota</taxon>
        <taxon>Clostridia</taxon>
        <taxon>Thermosediminibacterales</taxon>
        <taxon>Tepidanaerobacteraceae</taxon>
        <taxon>Tepidanaerobacter</taxon>
    </lineage>
</organism>
<dbReference type="STRING" id="224999.GCA_001485475_00077"/>
<dbReference type="SMART" id="SM00387">
    <property type="entry name" value="HATPase_c"/>
    <property type="match status" value="1"/>
</dbReference>
<keyword evidence="6 10" id="KW-0418">Kinase</keyword>
<dbReference type="Pfam" id="PF00989">
    <property type="entry name" value="PAS"/>
    <property type="match status" value="1"/>
</dbReference>
<dbReference type="InterPro" id="IPR013767">
    <property type="entry name" value="PAS_fold"/>
</dbReference>
<dbReference type="EMBL" id="DF976995">
    <property type="protein sequence ID" value="GAQ24094.1"/>
    <property type="molecule type" value="Genomic_DNA"/>
</dbReference>
<evidence type="ECO:0000256" key="4">
    <source>
        <dbReference type="ARBA" id="ARBA00022679"/>
    </source>
</evidence>
<keyword evidence="8" id="KW-0902">Two-component regulatory system</keyword>
<keyword evidence="5" id="KW-0547">Nucleotide-binding</keyword>
<dbReference type="Gene3D" id="3.30.450.280">
    <property type="entry name" value="GAF domain"/>
    <property type="match status" value="1"/>
</dbReference>
<evidence type="ECO:0000256" key="3">
    <source>
        <dbReference type="ARBA" id="ARBA00022553"/>
    </source>
</evidence>
<dbReference type="SUPFAM" id="SSF55874">
    <property type="entry name" value="ATPase domain of HSP90 chaperone/DNA topoisomerase II/histidine kinase"/>
    <property type="match status" value="1"/>
</dbReference>
<feature type="domain" description="Histidine kinase" evidence="9">
    <location>
        <begin position="284"/>
        <end position="476"/>
    </location>
</feature>
<gene>
    <name evidence="10" type="ORF">TSYNT_179</name>
</gene>
<evidence type="ECO:0000256" key="6">
    <source>
        <dbReference type="ARBA" id="ARBA00022777"/>
    </source>
</evidence>
<reference evidence="10" key="1">
    <citation type="journal article" date="2016" name="Genome Announc.">
        <title>Draft Genome Sequence of the Syntrophic Lactate-Degrading Bacterium Tepidanaerobacter syntrophicus JLT.</title>
        <authorList>
            <person name="Matsuura N."/>
            <person name="Ohashi A."/>
            <person name="Tourlousse D.M."/>
            <person name="Sekiguchi Y."/>
        </authorList>
    </citation>
    <scope>NUCLEOTIDE SEQUENCE [LARGE SCALE GENOMIC DNA]</scope>
    <source>
        <strain evidence="10">JL</strain>
    </source>
</reference>
<keyword evidence="7" id="KW-0067">ATP-binding</keyword>
<dbReference type="GO" id="GO:0004673">
    <property type="term" value="F:protein histidine kinase activity"/>
    <property type="evidence" value="ECO:0007669"/>
    <property type="project" value="UniProtKB-EC"/>
</dbReference>
<evidence type="ECO:0000256" key="2">
    <source>
        <dbReference type="ARBA" id="ARBA00012438"/>
    </source>
</evidence>
<protein>
    <recommendedName>
        <fullName evidence="2">histidine kinase</fullName>
        <ecNumber evidence="2">2.7.13.3</ecNumber>
    </recommendedName>
</protein>
<keyword evidence="3" id="KW-0597">Phosphoprotein</keyword>
<dbReference type="GO" id="GO:0005524">
    <property type="term" value="F:ATP binding"/>
    <property type="evidence" value="ECO:0007669"/>
    <property type="project" value="UniProtKB-KW"/>
</dbReference>
<evidence type="ECO:0000256" key="7">
    <source>
        <dbReference type="ARBA" id="ARBA00022840"/>
    </source>
</evidence>
<dbReference type="Pfam" id="PF02518">
    <property type="entry name" value="HATPase_c"/>
    <property type="match status" value="1"/>
</dbReference>
<dbReference type="PANTHER" id="PTHR41523:SF8">
    <property type="entry name" value="ETHYLENE RESPONSE SENSOR PROTEIN"/>
    <property type="match status" value="1"/>
</dbReference>
<sequence length="489" mass="54556">MSITTKDVSEICWQYADLQADDIKIIQEISDMLQIMADLTQADIFVDCVTKDPDAAIVVAEAKPRTARSLYRFPVAGQLALRKNEPAVLRTMQTGLPTIGMRGISQEGVPIKQSVVPIKNKNSRTIGVLIMEQDITEQVTQEKKVKDLMETAEHLSETLFKVAFAEGKVSNILPDGLLILDKNGEITYHNIAARDIFDRIGFRGKEIKGKKIVDILPELDFRYDVLAEQMYIESQLAGLNLVFTSVPLKSSDEMAAGALMLIRDITEIRIKEKELMLQTVVIKEIHHRIKNNLQTVASLLRLQARRADSDQTKKALQDSINRIMSIAVVHEVLSKEGMDIVDVKSAVTQMLDMITHSMLDHEKDIKVNLTCDSFTLISRQATSLILIINELLHNALEHAFVGRDSGTVSISVSRQNNDVLLVVEDDGIGCSKEDLNKTNSLGLNIIKTLVEEDLKGIINFTESDGTRVEVKFPFSFTEEVWHASFGGGR</sequence>
<dbReference type="SUPFAM" id="SSF55785">
    <property type="entry name" value="PYP-like sensor domain (PAS domain)"/>
    <property type="match status" value="1"/>
</dbReference>
<keyword evidence="11" id="KW-1185">Reference proteome</keyword>
<dbReference type="EC" id="2.7.13.3" evidence="2"/>
<dbReference type="RefSeq" id="WP_059031160.1">
    <property type="nucleotide sequence ID" value="NZ_BSDN01000006.1"/>
</dbReference>
<accession>A0A0U9HBN2</accession>
<evidence type="ECO:0000256" key="8">
    <source>
        <dbReference type="ARBA" id="ARBA00023012"/>
    </source>
</evidence>
<evidence type="ECO:0000313" key="11">
    <source>
        <dbReference type="Proteomes" id="UP000062160"/>
    </source>
</evidence>
<dbReference type="Proteomes" id="UP000062160">
    <property type="component" value="Unassembled WGS sequence"/>
</dbReference>
<dbReference type="Gene3D" id="3.30.565.10">
    <property type="entry name" value="Histidine kinase-like ATPase, C-terminal domain"/>
    <property type="match status" value="1"/>
</dbReference>
<dbReference type="InterPro" id="IPR003594">
    <property type="entry name" value="HATPase_dom"/>
</dbReference>
<dbReference type="CDD" id="cd00130">
    <property type="entry name" value="PAS"/>
    <property type="match status" value="1"/>
</dbReference>
<dbReference type="InterPro" id="IPR000014">
    <property type="entry name" value="PAS"/>
</dbReference>
<dbReference type="Pfam" id="PF07568">
    <property type="entry name" value="HisKA_2"/>
    <property type="match status" value="1"/>
</dbReference>
<dbReference type="InterPro" id="IPR011495">
    <property type="entry name" value="Sig_transdc_His_kin_sub2_dim/P"/>
</dbReference>
<dbReference type="GO" id="GO:0000160">
    <property type="term" value="P:phosphorelay signal transduction system"/>
    <property type="evidence" value="ECO:0007669"/>
    <property type="project" value="UniProtKB-KW"/>
</dbReference>
<dbReference type="InterPro" id="IPR036890">
    <property type="entry name" value="HATPase_C_sf"/>
</dbReference>
<evidence type="ECO:0000256" key="1">
    <source>
        <dbReference type="ARBA" id="ARBA00000085"/>
    </source>
</evidence>
<dbReference type="Pfam" id="PF12282">
    <property type="entry name" value="GAF_PdtaS"/>
    <property type="match status" value="1"/>
</dbReference>
<dbReference type="GO" id="GO:0006355">
    <property type="term" value="P:regulation of DNA-templated transcription"/>
    <property type="evidence" value="ECO:0007669"/>
    <property type="project" value="InterPro"/>
</dbReference>
<evidence type="ECO:0000313" key="10">
    <source>
        <dbReference type="EMBL" id="GAQ24094.1"/>
    </source>
</evidence>
<proteinExistence type="predicted"/>
<dbReference type="InterPro" id="IPR035965">
    <property type="entry name" value="PAS-like_dom_sf"/>
</dbReference>
<comment type="catalytic activity">
    <reaction evidence="1">
        <text>ATP + protein L-histidine = ADP + protein N-phospho-L-histidine.</text>
        <dbReference type="EC" id="2.7.13.3"/>
    </reaction>
</comment>
<dbReference type="InterPro" id="IPR022066">
    <property type="entry name" value="PdtaS_GAF"/>
</dbReference>
<dbReference type="InterPro" id="IPR005467">
    <property type="entry name" value="His_kinase_dom"/>
</dbReference>
<dbReference type="Gene3D" id="3.30.450.20">
    <property type="entry name" value="PAS domain"/>
    <property type="match status" value="1"/>
</dbReference>
<dbReference type="OrthoDB" id="9767435at2"/>
<evidence type="ECO:0000259" key="9">
    <source>
        <dbReference type="PROSITE" id="PS50109"/>
    </source>
</evidence>
<dbReference type="AlphaFoldDB" id="A0A0U9HBN2"/>
<name>A0A0U9HBN2_9FIRM</name>
<evidence type="ECO:0000256" key="5">
    <source>
        <dbReference type="ARBA" id="ARBA00022741"/>
    </source>
</evidence>
<keyword evidence="4" id="KW-0808">Transferase</keyword>
<dbReference type="PROSITE" id="PS50109">
    <property type="entry name" value="HIS_KIN"/>
    <property type="match status" value="1"/>
</dbReference>
<dbReference type="PANTHER" id="PTHR41523">
    <property type="entry name" value="TWO-COMPONENT SYSTEM SENSOR PROTEIN"/>
    <property type="match status" value="1"/>
</dbReference>